<dbReference type="EMBL" id="GBXM01024749">
    <property type="protein sequence ID" value="JAH83828.1"/>
    <property type="molecule type" value="Transcribed_RNA"/>
</dbReference>
<accession>A0A0E9W2X0</accession>
<keyword evidence="1" id="KW-0472">Membrane</keyword>
<sequence length="25" mass="3090">MKHICMRLYLLMVIAFKLYSINIFK</sequence>
<keyword evidence="1" id="KW-0812">Transmembrane</keyword>
<organism evidence="2">
    <name type="scientific">Anguilla anguilla</name>
    <name type="common">European freshwater eel</name>
    <name type="synonym">Muraena anguilla</name>
    <dbReference type="NCBI Taxonomy" id="7936"/>
    <lineage>
        <taxon>Eukaryota</taxon>
        <taxon>Metazoa</taxon>
        <taxon>Chordata</taxon>
        <taxon>Craniata</taxon>
        <taxon>Vertebrata</taxon>
        <taxon>Euteleostomi</taxon>
        <taxon>Actinopterygii</taxon>
        <taxon>Neopterygii</taxon>
        <taxon>Teleostei</taxon>
        <taxon>Anguilliformes</taxon>
        <taxon>Anguillidae</taxon>
        <taxon>Anguilla</taxon>
    </lineage>
</organism>
<evidence type="ECO:0000313" key="2">
    <source>
        <dbReference type="EMBL" id="JAH83828.1"/>
    </source>
</evidence>
<protein>
    <submittedName>
        <fullName evidence="2">Uncharacterized protein</fullName>
    </submittedName>
</protein>
<reference evidence="2" key="2">
    <citation type="journal article" date="2015" name="Fish Shellfish Immunol.">
        <title>Early steps in the European eel (Anguilla anguilla)-Vibrio vulnificus interaction in the gills: Role of the RtxA13 toxin.</title>
        <authorList>
            <person name="Callol A."/>
            <person name="Pajuelo D."/>
            <person name="Ebbesson L."/>
            <person name="Teles M."/>
            <person name="MacKenzie S."/>
            <person name="Amaro C."/>
        </authorList>
    </citation>
    <scope>NUCLEOTIDE SEQUENCE</scope>
</reference>
<keyword evidence="1" id="KW-1133">Transmembrane helix</keyword>
<name>A0A0E9W2X0_ANGAN</name>
<reference evidence="2" key="1">
    <citation type="submission" date="2014-11" db="EMBL/GenBank/DDBJ databases">
        <authorList>
            <person name="Amaro Gonzalez C."/>
        </authorList>
    </citation>
    <scope>NUCLEOTIDE SEQUENCE</scope>
</reference>
<feature type="transmembrane region" description="Helical" evidence="1">
    <location>
        <begin position="6"/>
        <end position="24"/>
    </location>
</feature>
<evidence type="ECO:0000256" key="1">
    <source>
        <dbReference type="SAM" id="Phobius"/>
    </source>
</evidence>
<proteinExistence type="predicted"/>
<dbReference type="AlphaFoldDB" id="A0A0E9W2X0"/>